<evidence type="ECO:0000256" key="2">
    <source>
        <dbReference type="ARBA" id="ARBA00022692"/>
    </source>
</evidence>
<feature type="region of interest" description="Disordered" evidence="8">
    <location>
        <begin position="1"/>
        <end position="33"/>
    </location>
</feature>
<keyword evidence="6 7" id="KW-0961">Cell wall biogenesis/degradation</keyword>
<keyword evidence="1 7" id="KW-1003">Cell membrane</keyword>
<comment type="function">
    <text evidence="7">Functions as a peptidoglycan terminase that cleaves nascent peptidoglycan strands endolytically to terminate their elongation.</text>
</comment>
<dbReference type="NCBIfam" id="TIGR00247">
    <property type="entry name" value="endolytic transglycosylase MltG"/>
    <property type="match status" value="1"/>
</dbReference>
<evidence type="ECO:0000256" key="1">
    <source>
        <dbReference type="ARBA" id="ARBA00022475"/>
    </source>
</evidence>
<evidence type="ECO:0000256" key="7">
    <source>
        <dbReference type="HAMAP-Rule" id="MF_02065"/>
    </source>
</evidence>
<keyword evidence="3 7" id="KW-1133">Transmembrane helix</keyword>
<evidence type="ECO:0000256" key="6">
    <source>
        <dbReference type="ARBA" id="ARBA00023316"/>
    </source>
</evidence>
<keyword evidence="5 7" id="KW-0456">Lyase</keyword>
<comment type="subcellular location">
    <subcellularLocation>
        <location evidence="7">Cell membrane</location>
        <topology evidence="7">Single-pass membrane protein</topology>
    </subcellularLocation>
</comment>
<dbReference type="GO" id="GO:0005886">
    <property type="term" value="C:plasma membrane"/>
    <property type="evidence" value="ECO:0007669"/>
    <property type="project" value="UniProtKB-SubCell"/>
</dbReference>
<comment type="caution">
    <text evidence="9">The sequence shown here is derived from an EMBL/GenBank/DDBJ whole genome shotgun (WGS) entry which is preliminary data.</text>
</comment>
<evidence type="ECO:0000256" key="5">
    <source>
        <dbReference type="ARBA" id="ARBA00023239"/>
    </source>
</evidence>
<dbReference type="EMBL" id="JACBZI010000001">
    <property type="protein sequence ID" value="NYI10023.1"/>
    <property type="molecule type" value="Genomic_DNA"/>
</dbReference>
<feature type="site" description="Important for catalytic activity" evidence="7">
    <location>
        <position position="266"/>
    </location>
</feature>
<gene>
    <name evidence="7" type="primary">mltG</name>
    <name evidence="9" type="ORF">BKA05_001538</name>
</gene>
<protein>
    <recommendedName>
        <fullName evidence="7">Endolytic murein transglycosylase</fullName>
        <ecNumber evidence="7">4.2.2.29</ecNumber>
    </recommendedName>
    <alternativeName>
        <fullName evidence="7">Peptidoglycan lytic transglycosylase</fullName>
    </alternativeName>
    <alternativeName>
        <fullName evidence="7">Peptidoglycan polymerization terminase</fullName>
    </alternativeName>
</protein>
<proteinExistence type="inferred from homology"/>
<dbReference type="InterPro" id="IPR003770">
    <property type="entry name" value="MLTG-like"/>
</dbReference>
<feature type="compositionally biased region" description="Basic and acidic residues" evidence="8">
    <location>
        <begin position="1"/>
        <end position="20"/>
    </location>
</feature>
<dbReference type="AlphaFoldDB" id="A0A7Y9YD59"/>
<accession>A0A7Y9YD59</accession>
<reference evidence="9 10" key="1">
    <citation type="submission" date="2020-07" db="EMBL/GenBank/DDBJ databases">
        <title>Sequencing the genomes of 1000 actinobacteria strains.</title>
        <authorList>
            <person name="Klenk H.-P."/>
        </authorList>
    </citation>
    <scope>NUCLEOTIDE SEQUENCE [LARGE SCALE GENOMIC DNA]</scope>
    <source>
        <strain evidence="9 10">DSM 18248</strain>
    </source>
</reference>
<keyword evidence="4 7" id="KW-0472">Membrane</keyword>
<evidence type="ECO:0000313" key="10">
    <source>
        <dbReference type="Proteomes" id="UP000537326"/>
    </source>
</evidence>
<comment type="similarity">
    <text evidence="7">Belongs to the transglycosylase MltG family.</text>
</comment>
<evidence type="ECO:0000256" key="4">
    <source>
        <dbReference type="ARBA" id="ARBA00023136"/>
    </source>
</evidence>
<evidence type="ECO:0000256" key="8">
    <source>
        <dbReference type="SAM" id="MobiDB-lite"/>
    </source>
</evidence>
<dbReference type="Gene3D" id="3.30.1490.480">
    <property type="entry name" value="Endolytic murein transglycosylase"/>
    <property type="match status" value="1"/>
</dbReference>
<dbReference type="HAMAP" id="MF_02065">
    <property type="entry name" value="MltG"/>
    <property type="match status" value="1"/>
</dbReference>
<sequence>MTEDRHEEHPDDHRDDHPDDGLPGELPLEAGRRRRRRSRVPGCLAVLVALAVVAGGLWWAGNAGMAFLRDLASDPEDYPGPGKGSVTIEVVSGDTSTIICRAMADKDVVASVDACIAAANADPDAGGIQVGFYSLRKQMAAADAIDVLVDPANLVKSSLTVPEGLRVVDILERLAASTDYDVEDFEKALAKPEKIGLPDYAGGDAEGYLFPATYDFGPKAKPKDMLKAMVDRWRQAADEAGLEEAADALGYTPHELMTIASLVEAEGRGDDMPKVARVIYNRLEIEPNPSAGFLQVDAAVNYALGREPIARLTTDEIDSVADSPYNTYRQKGLPPGPIEAPGDAAIDAAANPADGPWFFYVTVNLRTGETKFTDDYDEFLGFKRELDEYCATQSDRC</sequence>
<dbReference type="PANTHER" id="PTHR30518">
    <property type="entry name" value="ENDOLYTIC MUREIN TRANSGLYCOSYLASE"/>
    <property type="match status" value="1"/>
</dbReference>
<dbReference type="RefSeq" id="WP_179530919.1">
    <property type="nucleotide sequence ID" value="NZ_BAAAPP010000004.1"/>
</dbReference>
<keyword evidence="2 7" id="KW-0812">Transmembrane</keyword>
<evidence type="ECO:0000256" key="3">
    <source>
        <dbReference type="ARBA" id="ARBA00022989"/>
    </source>
</evidence>
<dbReference type="PANTHER" id="PTHR30518:SF2">
    <property type="entry name" value="ENDOLYTIC MUREIN TRANSGLYCOSYLASE"/>
    <property type="match status" value="1"/>
</dbReference>
<dbReference type="GO" id="GO:0071555">
    <property type="term" value="P:cell wall organization"/>
    <property type="evidence" value="ECO:0007669"/>
    <property type="project" value="UniProtKB-KW"/>
</dbReference>
<evidence type="ECO:0000313" key="9">
    <source>
        <dbReference type="EMBL" id="NYI10023.1"/>
    </source>
</evidence>
<dbReference type="Proteomes" id="UP000537326">
    <property type="component" value="Unassembled WGS sequence"/>
</dbReference>
<dbReference type="Pfam" id="PF02618">
    <property type="entry name" value="YceG"/>
    <property type="match status" value="1"/>
</dbReference>
<dbReference type="GO" id="GO:0008932">
    <property type="term" value="F:lytic endotransglycosylase activity"/>
    <property type="evidence" value="ECO:0007669"/>
    <property type="project" value="UniProtKB-UniRule"/>
</dbReference>
<dbReference type="EC" id="4.2.2.29" evidence="7"/>
<feature type="transmembrane region" description="Helical" evidence="7">
    <location>
        <begin position="42"/>
        <end position="61"/>
    </location>
</feature>
<comment type="catalytic activity">
    <reaction evidence="7">
        <text>a peptidoglycan chain = a peptidoglycan chain with N-acetyl-1,6-anhydromuramyl-[peptide] at the reducing end + a peptidoglycan chain with N-acetylglucosamine at the non-reducing end.</text>
        <dbReference type="EC" id="4.2.2.29"/>
    </reaction>
</comment>
<dbReference type="GO" id="GO:0009252">
    <property type="term" value="P:peptidoglycan biosynthetic process"/>
    <property type="evidence" value="ECO:0007669"/>
    <property type="project" value="UniProtKB-UniRule"/>
</dbReference>
<organism evidence="9 10">
    <name type="scientific">Nocardioides marinus</name>
    <dbReference type="NCBI Taxonomy" id="374514"/>
    <lineage>
        <taxon>Bacteria</taxon>
        <taxon>Bacillati</taxon>
        <taxon>Actinomycetota</taxon>
        <taxon>Actinomycetes</taxon>
        <taxon>Propionibacteriales</taxon>
        <taxon>Nocardioidaceae</taxon>
        <taxon>Nocardioides</taxon>
    </lineage>
</organism>
<keyword evidence="10" id="KW-1185">Reference proteome</keyword>
<name>A0A7Y9YD59_9ACTN</name>